<dbReference type="AlphaFoldDB" id="A0A411DPB0"/>
<accession>A0A411DPB0</accession>
<gene>
    <name evidence="1" type="ORF">EU348_13845</name>
</gene>
<protein>
    <submittedName>
        <fullName evidence="1">Uncharacterized protein</fullName>
    </submittedName>
</protein>
<name>A0A411DPB0_CHRID</name>
<evidence type="ECO:0000313" key="1">
    <source>
        <dbReference type="EMBL" id="QBA22216.1"/>
    </source>
</evidence>
<dbReference type="EMBL" id="CP035532">
    <property type="protein sequence ID" value="QBA22216.1"/>
    <property type="molecule type" value="Genomic_DNA"/>
</dbReference>
<organism evidence="1">
    <name type="scientific">Chryseobacterium indologenes</name>
    <name type="common">Flavobacterium indologenes</name>
    <dbReference type="NCBI Taxonomy" id="253"/>
    <lineage>
        <taxon>Bacteria</taxon>
        <taxon>Pseudomonadati</taxon>
        <taxon>Bacteroidota</taxon>
        <taxon>Flavobacteriia</taxon>
        <taxon>Flavobacteriales</taxon>
        <taxon>Weeksellaceae</taxon>
        <taxon>Chryseobacterium group</taxon>
        <taxon>Chryseobacterium</taxon>
    </lineage>
</organism>
<reference evidence="1" key="1">
    <citation type="submission" date="2019-01" db="EMBL/GenBank/DDBJ databases">
        <title>Whole Genome Sequencing for Putative Detection of Antimicrobial Resistance and Potential Virulence Factors in Chryseobacterium indologenes isolated from Nile Tilapia in Tanzania.</title>
        <authorList>
            <person name="Mwega E."/>
            <person name="Mutoloki S."/>
            <person name="Mugimba K."/>
            <person name="Colquhoun D."/>
            <person name="Mdegela R."/>
            <person name="Evensen O."/>
            <person name="Wasteson Y."/>
        </authorList>
    </citation>
    <scope>NUCLEOTIDE SEQUENCE [LARGE SCALE GENOMIC DNA]</scope>
    <source>
        <strain evidence="1">StR 01</strain>
    </source>
</reference>
<proteinExistence type="predicted"/>
<sequence length="65" mass="7048">MKNLVKISRESLKSLKGSGGPGCPDDPAFGMCYPPGWPNGICLSKYQCCMKLGGPEEFCKEEYGN</sequence>